<accession>A0A0L0W571</accession>
<evidence type="ECO:0000313" key="3">
    <source>
        <dbReference type="Proteomes" id="UP000054564"/>
    </source>
</evidence>
<dbReference type="EMBL" id="AJIL01000003">
    <property type="protein sequence ID" value="KNF06661.1"/>
    <property type="molecule type" value="Genomic_DNA"/>
</dbReference>
<proteinExistence type="predicted"/>
<protein>
    <submittedName>
        <fullName evidence="2">Uncharacterized protein</fullName>
    </submittedName>
</protein>
<comment type="caution">
    <text evidence="2">The sequence shown here is derived from an EMBL/GenBank/DDBJ whole genome shotgun (WGS) entry which is preliminary data.</text>
</comment>
<name>A0A0L0W571_9BASI</name>
<reference evidence="3" key="1">
    <citation type="submission" date="2014-03" db="EMBL/GenBank/DDBJ databases">
        <title>The Genome Sequence of Puccinia striiformis f. sp. tritici PST-78.</title>
        <authorList>
            <consortium name="The Broad Institute Genome Sequencing Platform"/>
            <person name="Cuomo C."/>
            <person name="Hulbert S."/>
            <person name="Chen X."/>
            <person name="Walker B."/>
            <person name="Young S.K."/>
            <person name="Zeng Q."/>
            <person name="Gargeya S."/>
            <person name="Fitzgerald M."/>
            <person name="Haas B."/>
            <person name="Abouelleil A."/>
            <person name="Alvarado L."/>
            <person name="Arachchi H.M."/>
            <person name="Berlin A.M."/>
            <person name="Chapman S.B."/>
            <person name="Goldberg J."/>
            <person name="Griggs A."/>
            <person name="Gujja S."/>
            <person name="Hansen M."/>
            <person name="Howarth C."/>
            <person name="Imamovic A."/>
            <person name="Larimer J."/>
            <person name="McCowan C."/>
            <person name="Montmayeur A."/>
            <person name="Murphy C."/>
            <person name="Neiman D."/>
            <person name="Pearson M."/>
            <person name="Priest M."/>
            <person name="Roberts A."/>
            <person name="Saif S."/>
            <person name="Shea T."/>
            <person name="Sisk P."/>
            <person name="Sykes S."/>
            <person name="Wortman J."/>
            <person name="Nusbaum C."/>
            <person name="Birren B."/>
        </authorList>
    </citation>
    <scope>NUCLEOTIDE SEQUENCE [LARGE SCALE GENOMIC DNA]</scope>
    <source>
        <strain evidence="3">race PST-78</strain>
    </source>
</reference>
<feature type="region of interest" description="Disordered" evidence="1">
    <location>
        <begin position="22"/>
        <end position="52"/>
    </location>
</feature>
<evidence type="ECO:0000256" key="1">
    <source>
        <dbReference type="SAM" id="MobiDB-lite"/>
    </source>
</evidence>
<feature type="compositionally biased region" description="Polar residues" evidence="1">
    <location>
        <begin position="25"/>
        <end position="41"/>
    </location>
</feature>
<keyword evidence="3" id="KW-1185">Reference proteome</keyword>
<evidence type="ECO:0000313" key="2">
    <source>
        <dbReference type="EMBL" id="KNF06661.1"/>
    </source>
</evidence>
<sequence>MICIGWEGSAIICQPPASLEGAEAQQDSASSRYKSAEQATKTLGPAGSKSANRSRLKMISLRGPAPTDYKRYLSRTEKALSSPHPRLWISPRTVSDSKLVLPTSSCAEVRLSYGRPFPSAARCGATELCRRSDLTSWKSVVISLQPHLESCRSNGMVGQTTLDSYFRSSRTSEADPDRSIPASNDLPSNSIGAAAAALPNVADLFANAFKPLGNTAPTNDVGLLWDKWLYLVKVPLRGK</sequence>
<dbReference type="AlphaFoldDB" id="A0A0L0W571"/>
<organism evidence="2 3">
    <name type="scientific">Puccinia striiformis f. sp. tritici PST-78</name>
    <dbReference type="NCBI Taxonomy" id="1165861"/>
    <lineage>
        <taxon>Eukaryota</taxon>
        <taxon>Fungi</taxon>
        <taxon>Dikarya</taxon>
        <taxon>Basidiomycota</taxon>
        <taxon>Pucciniomycotina</taxon>
        <taxon>Pucciniomycetes</taxon>
        <taxon>Pucciniales</taxon>
        <taxon>Pucciniaceae</taxon>
        <taxon>Puccinia</taxon>
    </lineage>
</organism>
<gene>
    <name evidence="2" type="ORF">PSTG_00535</name>
</gene>
<dbReference type="Proteomes" id="UP000054564">
    <property type="component" value="Unassembled WGS sequence"/>
</dbReference>